<proteinExistence type="predicted"/>
<keyword evidence="3" id="KW-1185">Reference proteome</keyword>
<comment type="caution">
    <text evidence="2">The sequence shown here is derived from an EMBL/GenBank/DDBJ whole genome shotgun (WGS) entry which is preliminary data.</text>
</comment>
<accession>A0A327NVG6</accession>
<sequence length="351" mass="40449">MEPTKLKMSELKKMENGEIPITEQGKQQLAKLKEQLGFSPNFNAIVIAASQNLINPNLSTSILAKLGAGATSKSLIFPKPIIPAIFTNPEFLKSFAVQIESHKQAMRIATSSFAVGFDLVQFKNSQLQGIFNKIANDPELKRRFELMGEKEKLMRSVIEKWKAHLLWRIENRPFETFAHQFEYACYDLLDEVRNNDELAAIGETDFKCALQCVADKIVEEDNRKLEKWKNDRSEKYIISKDKHLFAQQKSLPTPTKPKPSANDEKPLSQRQRILKHFYEGGKMVPRQHNKYNKYITFSSSRKRLSYPNESQPKLKLLIADIEKVIIFLSDKAKQVAEYELNTLMLRLTIEK</sequence>
<gene>
    <name evidence="2" type="ORF">HMF3257_26445</name>
</gene>
<dbReference type="Proteomes" id="UP000249016">
    <property type="component" value="Unassembled WGS sequence"/>
</dbReference>
<feature type="region of interest" description="Disordered" evidence="1">
    <location>
        <begin position="248"/>
        <end position="267"/>
    </location>
</feature>
<dbReference type="OrthoDB" id="970938at2"/>
<evidence type="ECO:0000313" key="3">
    <source>
        <dbReference type="Proteomes" id="UP000249016"/>
    </source>
</evidence>
<dbReference type="RefSeq" id="WP_111346858.1">
    <property type="nucleotide sequence ID" value="NZ_QLII01000001.1"/>
</dbReference>
<organism evidence="2 3">
    <name type="scientific">Spirosoma telluris</name>
    <dbReference type="NCBI Taxonomy" id="2183553"/>
    <lineage>
        <taxon>Bacteria</taxon>
        <taxon>Pseudomonadati</taxon>
        <taxon>Bacteroidota</taxon>
        <taxon>Cytophagia</taxon>
        <taxon>Cytophagales</taxon>
        <taxon>Cytophagaceae</taxon>
        <taxon>Spirosoma</taxon>
    </lineage>
</organism>
<evidence type="ECO:0000256" key="1">
    <source>
        <dbReference type="SAM" id="MobiDB-lite"/>
    </source>
</evidence>
<reference evidence="2 3" key="1">
    <citation type="submission" date="2018-06" db="EMBL/GenBank/DDBJ databases">
        <title>Spirosoma sp. HMF3257 Genome sequencing and assembly.</title>
        <authorList>
            <person name="Kang H."/>
            <person name="Cha I."/>
            <person name="Kim H."/>
            <person name="Kang J."/>
            <person name="Joh K."/>
        </authorList>
    </citation>
    <scope>NUCLEOTIDE SEQUENCE [LARGE SCALE GENOMIC DNA]</scope>
    <source>
        <strain evidence="2 3">HMF3257</strain>
    </source>
</reference>
<dbReference type="EMBL" id="QLII01000001">
    <property type="protein sequence ID" value="RAI76828.1"/>
    <property type="molecule type" value="Genomic_DNA"/>
</dbReference>
<evidence type="ECO:0000313" key="2">
    <source>
        <dbReference type="EMBL" id="RAI76828.1"/>
    </source>
</evidence>
<name>A0A327NVG6_9BACT</name>
<dbReference type="AlphaFoldDB" id="A0A327NVG6"/>
<protein>
    <submittedName>
        <fullName evidence="2">Uncharacterized protein</fullName>
    </submittedName>
</protein>